<dbReference type="EMBL" id="JAPNKA010000001">
    <property type="protein sequence ID" value="MCY1076225.1"/>
    <property type="molecule type" value="Genomic_DNA"/>
</dbReference>
<evidence type="ECO:0000313" key="2">
    <source>
        <dbReference type="EMBL" id="MCY1076225.1"/>
    </source>
</evidence>
<keyword evidence="1" id="KW-0802">TPR repeat</keyword>
<evidence type="ECO:0000313" key="3">
    <source>
        <dbReference type="Proteomes" id="UP001207654"/>
    </source>
</evidence>
<reference evidence="2 3" key="1">
    <citation type="submission" date="2022-11" db="EMBL/GenBank/DDBJ databases">
        <title>Minimal conservation of predation-associated metabolite biosynthetic gene clusters underscores biosynthetic potential of Myxococcota including descriptions for ten novel species: Archangium lansinium sp. nov., Myxococcus landrumus sp. nov., Nannocystis bai.</title>
        <authorList>
            <person name="Ahearne A."/>
            <person name="Stevens C."/>
            <person name="Phillips K."/>
        </authorList>
    </citation>
    <scope>NUCLEOTIDE SEQUENCE [LARGE SCALE GENOMIC DNA]</scope>
    <source>
        <strain evidence="2 3">MIWBW</strain>
    </source>
</reference>
<keyword evidence="3" id="KW-1185">Reference proteome</keyword>
<feature type="repeat" description="TPR" evidence="1">
    <location>
        <begin position="53"/>
        <end position="86"/>
    </location>
</feature>
<dbReference type="SUPFAM" id="SSF48452">
    <property type="entry name" value="TPR-like"/>
    <property type="match status" value="1"/>
</dbReference>
<dbReference type="InterPro" id="IPR011990">
    <property type="entry name" value="TPR-like_helical_dom_sf"/>
</dbReference>
<organism evidence="2 3">
    <name type="scientific">Archangium lansingense</name>
    <dbReference type="NCBI Taxonomy" id="2995310"/>
    <lineage>
        <taxon>Bacteria</taxon>
        <taxon>Pseudomonadati</taxon>
        <taxon>Myxococcota</taxon>
        <taxon>Myxococcia</taxon>
        <taxon>Myxococcales</taxon>
        <taxon>Cystobacterineae</taxon>
        <taxon>Archangiaceae</taxon>
        <taxon>Archangium</taxon>
    </lineage>
</organism>
<comment type="caution">
    <text evidence="2">The sequence shown here is derived from an EMBL/GenBank/DDBJ whole genome shotgun (WGS) entry which is preliminary data.</text>
</comment>
<accession>A0ABT4A3J8</accession>
<dbReference type="SMART" id="SM00028">
    <property type="entry name" value="TPR"/>
    <property type="match status" value="3"/>
</dbReference>
<evidence type="ECO:0000256" key="1">
    <source>
        <dbReference type="PROSITE-ProRule" id="PRU00339"/>
    </source>
</evidence>
<dbReference type="Gene3D" id="1.25.40.10">
    <property type="entry name" value="Tetratricopeptide repeat domain"/>
    <property type="match status" value="1"/>
</dbReference>
<sequence>MAETSEISGSLVPLARREAMILLEAGYLWLDMGQFDKAREVFAGAAVLLPKSEVPQLALGSLEFAQGRHDKALQAYRAAQRLAPSSGLPRAHVGEALLFMGKVPEALKELKAAIDLDADGDGGRLARALIDAKEAGALPPPAAKK</sequence>
<feature type="repeat" description="TPR" evidence="1">
    <location>
        <begin position="19"/>
        <end position="52"/>
    </location>
</feature>
<dbReference type="PROSITE" id="PS50005">
    <property type="entry name" value="TPR"/>
    <property type="match status" value="2"/>
</dbReference>
<proteinExistence type="predicted"/>
<dbReference type="RefSeq" id="WP_267535129.1">
    <property type="nucleotide sequence ID" value="NZ_JAPNKA010000001.1"/>
</dbReference>
<dbReference type="Pfam" id="PF13432">
    <property type="entry name" value="TPR_16"/>
    <property type="match status" value="1"/>
</dbReference>
<protein>
    <submittedName>
        <fullName evidence="2">Tetratricopeptide repeat protein</fullName>
    </submittedName>
</protein>
<dbReference type="InterPro" id="IPR019734">
    <property type="entry name" value="TPR_rpt"/>
</dbReference>
<gene>
    <name evidence="2" type="ORF">OV287_17245</name>
</gene>
<name>A0ABT4A3J8_9BACT</name>
<dbReference type="Proteomes" id="UP001207654">
    <property type="component" value="Unassembled WGS sequence"/>
</dbReference>